<comment type="similarity">
    <text evidence="2">Belongs to the interleukin-1 receptor family.</text>
</comment>
<protein>
    <submittedName>
        <fullName evidence="15">Interleukin-1 receptor type 2</fullName>
    </submittedName>
</protein>
<evidence type="ECO:0000256" key="10">
    <source>
        <dbReference type="ARBA" id="ARBA00023180"/>
    </source>
</evidence>
<dbReference type="InterPro" id="IPR007110">
    <property type="entry name" value="Ig-like_dom"/>
</dbReference>
<evidence type="ECO:0000313" key="14">
    <source>
        <dbReference type="Proteomes" id="UP001732720"/>
    </source>
</evidence>
<dbReference type="Proteomes" id="UP001732720">
    <property type="component" value="Chromosome 12"/>
</dbReference>
<dbReference type="GeneID" id="109682276"/>
<evidence type="ECO:0000313" key="15">
    <source>
        <dbReference type="RefSeq" id="XP_020012989.1"/>
    </source>
</evidence>
<dbReference type="InterPro" id="IPR015621">
    <property type="entry name" value="IL-1_rcpt_fam"/>
</dbReference>
<dbReference type="AlphaFoldDB" id="A0A8B7U005"/>
<evidence type="ECO:0000256" key="8">
    <source>
        <dbReference type="ARBA" id="ARBA00023157"/>
    </source>
</evidence>
<dbReference type="InterPro" id="IPR003599">
    <property type="entry name" value="Ig_sub"/>
</dbReference>
<dbReference type="Gene3D" id="2.60.40.10">
    <property type="entry name" value="Immunoglobulins"/>
    <property type="match status" value="3"/>
</dbReference>
<evidence type="ECO:0000256" key="12">
    <source>
        <dbReference type="SAM" id="Phobius"/>
    </source>
</evidence>
<evidence type="ECO:0000256" key="9">
    <source>
        <dbReference type="ARBA" id="ARBA00023170"/>
    </source>
</evidence>
<keyword evidence="10" id="KW-0325">Glycoprotein</keyword>
<dbReference type="PRINTS" id="PR01539">
    <property type="entry name" value="INTRLEUKN1R2"/>
</dbReference>
<feature type="domain" description="Ig-like" evidence="13">
    <location>
        <begin position="319"/>
        <end position="424"/>
    </location>
</feature>
<reference evidence="15" key="1">
    <citation type="submission" date="2025-08" db="UniProtKB">
        <authorList>
            <consortium name="RefSeq"/>
        </authorList>
    </citation>
    <scope>IDENTIFICATION</scope>
    <source>
        <tissue evidence="15">Leukocyte</tissue>
    </source>
</reference>
<keyword evidence="3 12" id="KW-0812">Transmembrane</keyword>
<sequence>MALCDFCAHCLYFCHSMRRPSPRMFSGPRRMRDTWSRLGIHLHLGVKIYSAQSRLSSLCLTQTREQKLRRAGLRMSTSCVLQRFLGTTFILYMWTMGVSAFTTQSEEHIVATDNCQFRGKLYKTEYRMEGEPVILRCPLVSPSLEANASAHTLLTWRKNNSAQLIPGEESRMWIEDGALWFLPALLEDSGTYICTVRNASHCEELKIFENTEASLPLISYLQFITQSTSGVLVCPDLKDFLSHKTDAKIQWYKDSVPLAQDNEKFQSVGGTTHLLLTDASMEDAGYYKCTMTFAHRGREYNVTRNIELLIKKRKEETIPVIISPLETIPASLGSRLTVPCKVFLGANTDPTIFVCWMANNTLVPFTYPGGRLTQGMNWEYSENNENYIEAPLIFDPVTKEDLNTDFKCIVFNQRTSQTQYATLKEASSTFSWQIALAPLPLVILVLGGIWIYKWYKHRAEKHMV</sequence>
<dbReference type="Pfam" id="PF07679">
    <property type="entry name" value="I-set"/>
    <property type="match status" value="1"/>
</dbReference>
<dbReference type="PROSITE" id="PS50835">
    <property type="entry name" value="IG_LIKE"/>
    <property type="match status" value="3"/>
</dbReference>
<feature type="domain" description="Ig-like" evidence="13">
    <location>
        <begin position="129"/>
        <end position="206"/>
    </location>
</feature>
<evidence type="ECO:0000256" key="4">
    <source>
        <dbReference type="ARBA" id="ARBA00022729"/>
    </source>
</evidence>
<dbReference type="SUPFAM" id="SSF48726">
    <property type="entry name" value="Immunoglobulin"/>
    <property type="match status" value="3"/>
</dbReference>
<dbReference type="FunFam" id="2.60.40.10:FF:001326">
    <property type="entry name" value="Interleukin 1 receptor type 2"/>
    <property type="match status" value="1"/>
</dbReference>
<dbReference type="PANTHER" id="PTHR11890">
    <property type="entry name" value="INTERLEUKIN-1 RECEPTOR FAMILY MEMBER"/>
    <property type="match status" value="1"/>
</dbReference>
<keyword evidence="6 12" id="KW-1133">Transmembrane helix</keyword>
<proteinExistence type="inferred from homology"/>
<accession>A0A8B7U005</accession>
<feature type="transmembrane region" description="Helical" evidence="12">
    <location>
        <begin position="430"/>
        <end position="452"/>
    </location>
</feature>
<keyword evidence="7 12" id="KW-0472">Membrane</keyword>
<evidence type="ECO:0000259" key="13">
    <source>
        <dbReference type="PROSITE" id="PS50835"/>
    </source>
</evidence>
<evidence type="ECO:0000256" key="11">
    <source>
        <dbReference type="ARBA" id="ARBA00023319"/>
    </source>
</evidence>
<keyword evidence="11" id="KW-0393">Immunoglobulin domain</keyword>
<dbReference type="InterPro" id="IPR003598">
    <property type="entry name" value="Ig_sub2"/>
</dbReference>
<dbReference type="RefSeq" id="XP_020012989.1">
    <property type="nucleotide sequence ID" value="XM_020157400.2"/>
</dbReference>
<dbReference type="SMART" id="SM00408">
    <property type="entry name" value="IGc2"/>
    <property type="match status" value="2"/>
</dbReference>
<dbReference type="PRINTS" id="PR01536">
    <property type="entry name" value="INTRLKN1R12F"/>
</dbReference>
<dbReference type="PANTHER" id="PTHR11890:SF3">
    <property type="entry name" value="INTERLEUKIN-1 RECEPTOR TYPE 2"/>
    <property type="match status" value="1"/>
</dbReference>
<evidence type="ECO:0000256" key="5">
    <source>
        <dbReference type="ARBA" id="ARBA00022737"/>
    </source>
</evidence>
<dbReference type="InterPro" id="IPR013098">
    <property type="entry name" value="Ig_I-set"/>
</dbReference>
<evidence type="ECO:0000256" key="6">
    <source>
        <dbReference type="ARBA" id="ARBA00022989"/>
    </source>
</evidence>
<dbReference type="InterPro" id="IPR036179">
    <property type="entry name" value="Ig-like_dom_sf"/>
</dbReference>
<dbReference type="CTD" id="7850"/>
<organism evidence="15">
    <name type="scientific">Castor canadensis</name>
    <name type="common">American beaver</name>
    <dbReference type="NCBI Taxonomy" id="51338"/>
    <lineage>
        <taxon>Eukaryota</taxon>
        <taxon>Metazoa</taxon>
        <taxon>Chordata</taxon>
        <taxon>Craniata</taxon>
        <taxon>Vertebrata</taxon>
        <taxon>Euteleostomi</taxon>
        <taxon>Mammalia</taxon>
        <taxon>Eutheria</taxon>
        <taxon>Euarchontoglires</taxon>
        <taxon>Glires</taxon>
        <taxon>Rodentia</taxon>
        <taxon>Castorimorpha</taxon>
        <taxon>Castoridae</taxon>
        <taxon>Castor</taxon>
    </lineage>
</organism>
<dbReference type="InterPro" id="IPR004074">
    <property type="entry name" value="IL-1_rcpt_I/II-typ"/>
</dbReference>
<keyword evidence="5" id="KW-0677">Repeat</keyword>
<dbReference type="KEGG" id="ccan:109682276"/>
<dbReference type="InterPro" id="IPR013783">
    <property type="entry name" value="Ig-like_fold"/>
</dbReference>
<evidence type="ECO:0000256" key="2">
    <source>
        <dbReference type="ARBA" id="ARBA00009752"/>
    </source>
</evidence>
<keyword evidence="14" id="KW-1185">Reference proteome</keyword>
<gene>
    <name evidence="15" type="primary">Il1r2</name>
</gene>
<dbReference type="GO" id="GO:0016020">
    <property type="term" value="C:membrane"/>
    <property type="evidence" value="ECO:0007669"/>
    <property type="project" value="UniProtKB-SubCell"/>
</dbReference>
<dbReference type="RefSeq" id="XP_020012989.1">
    <property type="nucleotide sequence ID" value="XM_020157400.1"/>
</dbReference>
<dbReference type="FunFam" id="2.60.40.10:FF:000188">
    <property type="entry name" value="Interleukin-1 receptor accessory protein-like 1"/>
    <property type="match status" value="1"/>
</dbReference>
<keyword evidence="8" id="KW-1015">Disulfide bond</keyword>
<comment type="subcellular location">
    <subcellularLocation>
        <location evidence="1">Membrane</location>
        <topology evidence="1">Single-pass type I membrane protein</topology>
    </subcellularLocation>
</comment>
<name>A0A8B7U005_CASCN</name>
<dbReference type="GO" id="GO:0004910">
    <property type="term" value="F:interleukin-1, type II, blocking receptor activity"/>
    <property type="evidence" value="ECO:0007669"/>
    <property type="project" value="InterPro"/>
</dbReference>
<evidence type="ECO:0000256" key="3">
    <source>
        <dbReference type="ARBA" id="ARBA00022692"/>
    </source>
</evidence>
<keyword evidence="9 15" id="KW-0675">Receptor</keyword>
<dbReference type="SMART" id="SM00409">
    <property type="entry name" value="IG"/>
    <property type="match status" value="3"/>
</dbReference>
<dbReference type="InterPro" id="IPR004077">
    <property type="entry name" value="IL-1_rcpt_II-typ"/>
</dbReference>
<evidence type="ECO:0000256" key="7">
    <source>
        <dbReference type="ARBA" id="ARBA00023136"/>
    </source>
</evidence>
<dbReference type="OrthoDB" id="9881731at2759"/>
<evidence type="ECO:0000256" key="1">
    <source>
        <dbReference type="ARBA" id="ARBA00004479"/>
    </source>
</evidence>
<dbReference type="GO" id="GO:0019966">
    <property type="term" value="F:interleukin-1 binding"/>
    <property type="evidence" value="ECO:0007669"/>
    <property type="project" value="TreeGrafter"/>
</dbReference>
<feature type="domain" description="Ig-like" evidence="13">
    <location>
        <begin position="216"/>
        <end position="303"/>
    </location>
</feature>
<keyword evidence="4" id="KW-0732">Signal</keyword>